<feature type="domain" description="SPOR" evidence="3">
    <location>
        <begin position="113"/>
        <end position="196"/>
    </location>
</feature>
<reference evidence="5" key="1">
    <citation type="submission" date="2017-04" db="EMBL/GenBank/DDBJ databases">
        <authorList>
            <person name="Varghese N."/>
            <person name="Submissions S."/>
        </authorList>
    </citation>
    <scope>NUCLEOTIDE SEQUENCE [LARGE SCALE GENOMIC DNA]</scope>
</reference>
<dbReference type="AlphaFoldDB" id="A0A1Y6FWG2"/>
<dbReference type="InterPro" id="IPR007730">
    <property type="entry name" value="SPOR-like_dom"/>
</dbReference>
<keyword evidence="4" id="KW-0132">Cell division</keyword>
<evidence type="ECO:0000313" key="4">
    <source>
        <dbReference type="EMBL" id="SMQ79913.1"/>
    </source>
</evidence>
<protein>
    <submittedName>
        <fullName evidence="4">Cell division protein FtsN</fullName>
    </submittedName>
</protein>
<accession>A0A1Y6FWG2</accession>
<dbReference type="InterPro" id="IPR052521">
    <property type="entry name" value="Cell_div_SPOR-domain"/>
</dbReference>
<feature type="compositionally biased region" description="Basic residues" evidence="1">
    <location>
        <begin position="8"/>
        <end position="27"/>
    </location>
</feature>
<dbReference type="RefSeq" id="WP_086434974.1">
    <property type="nucleotide sequence ID" value="NZ_FXWH01000002.1"/>
</dbReference>
<dbReference type="GO" id="GO:0051301">
    <property type="term" value="P:cell division"/>
    <property type="evidence" value="ECO:0007669"/>
    <property type="project" value="UniProtKB-KW"/>
</dbReference>
<dbReference type="PANTHER" id="PTHR38687:SF2">
    <property type="entry name" value="CELL DIVISION PROTEIN FTSN"/>
    <property type="match status" value="1"/>
</dbReference>
<evidence type="ECO:0000256" key="1">
    <source>
        <dbReference type="SAM" id="MobiDB-lite"/>
    </source>
</evidence>
<feature type="region of interest" description="Disordered" evidence="1">
    <location>
        <begin position="1"/>
        <end position="32"/>
    </location>
</feature>
<dbReference type="PROSITE" id="PS51724">
    <property type="entry name" value="SPOR"/>
    <property type="match status" value="1"/>
</dbReference>
<evidence type="ECO:0000313" key="5">
    <source>
        <dbReference type="Proteomes" id="UP000194450"/>
    </source>
</evidence>
<dbReference type="SUPFAM" id="SSF110997">
    <property type="entry name" value="Sporulation related repeat"/>
    <property type="match status" value="1"/>
</dbReference>
<name>A0A1Y6FWG2_9GAMM</name>
<keyword evidence="2" id="KW-0812">Transmembrane</keyword>
<dbReference type="PANTHER" id="PTHR38687">
    <property type="entry name" value="CELL DIVISION PROTEIN DEDD-RELATED"/>
    <property type="match status" value="1"/>
</dbReference>
<evidence type="ECO:0000259" key="3">
    <source>
        <dbReference type="PROSITE" id="PS51724"/>
    </source>
</evidence>
<keyword evidence="4" id="KW-0131">Cell cycle</keyword>
<dbReference type="OrthoDB" id="8558195at2"/>
<organism evidence="4 5">
    <name type="scientific">Pseudidiomarina planktonica</name>
    <dbReference type="NCBI Taxonomy" id="1323738"/>
    <lineage>
        <taxon>Bacteria</taxon>
        <taxon>Pseudomonadati</taxon>
        <taxon>Pseudomonadota</taxon>
        <taxon>Gammaproteobacteria</taxon>
        <taxon>Alteromonadales</taxon>
        <taxon>Idiomarinaceae</taxon>
        <taxon>Pseudidiomarina</taxon>
    </lineage>
</organism>
<dbReference type="Pfam" id="PF05036">
    <property type="entry name" value="SPOR"/>
    <property type="match status" value="1"/>
</dbReference>
<sequence length="201" mass="22750">MDYANRGRPPRKKKPSGTAKGKARNTKRGAASKSVAARPVPWLIVILALVLVGLFTWFLVSINGKSEESEKTLPNLTKQPVTDADKLPTKPEERWQYIEELENKEVYVDVPERELGPPKLMQCGSFRSLDDAQALRARMAMVGLEAIVRASEGTTEANRGTWHRVILGPYETKRDAERDRHKLQRAQIFGCQIWNWNLGEL</sequence>
<gene>
    <name evidence="4" type="ORF">SAMN06297229_1836</name>
</gene>
<dbReference type="InterPro" id="IPR036680">
    <property type="entry name" value="SPOR-like_sf"/>
</dbReference>
<keyword evidence="5" id="KW-1185">Reference proteome</keyword>
<keyword evidence="2" id="KW-1133">Transmembrane helix</keyword>
<feature type="transmembrane region" description="Helical" evidence="2">
    <location>
        <begin position="42"/>
        <end position="62"/>
    </location>
</feature>
<keyword evidence="2" id="KW-0472">Membrane</keyword>
<evidence type="ECO:0000256" key="2">
    <source>
        <dbReference type="SAM" id="Phobius"/>
    </source>
</evidence>
<dbReference type="Proteomes" id="UP000194450">
    <property type="component" value="Unassembled WGS sequence"/>
</dbReference>
<dbReference type="GO" id="GO:0042834">
    <property type="term" value="F:peptidoglycan binding"/>
    <property type="evidence" value="ECO:0007669"/>
    <property type="project" value="InterPro"/>
</dbReference>
<dbReference type="EMBL" id="FXWH01000002">
    <property type="protein sequence ID" value="SMQ79913.1"/>
    <property type="molecule type" value="Genomic_DNA"/>
</dbReference>
<dbReference type="Gene3D" id="3.30.70.1070">
    <property type="entry name" value="Sporulation related repeat"/>
    <property type="match status" value="1"/>
</dbReference>
<proteinExistence type="predicted"/>